<name>A0A3P3DAL5_9RHOB</name>
<sequence length="86" mass="9545">MAVIDFTRDMAPYHAAAGELIRLARQLPEGLGLLKSFQAKHRDQGFIDWQETVTGGALVLVAHPSIAVTDLIIDLRRRAHAQERAE</sequence>
<keyword evidence="2" id="KW-1185">Reference proteome</keyword>
<organism evidence="1 2">
    <name type="scientific">Falsigemmobacter faecalis</name>
    <dbReference type="NCBI Taxonomy" id="2488730"/>
    <lineage>
        <taxon>Bacteria</taxon>
        <taxon>Pseudomonadati</taxon>
        <taxon>Pseudomonadota</taxon>
        <taxon>Alphaproteobacteria</taxon>
        <taxon>Rhodobacterales</taxon>
        <taxon>Paracoccaceae</taxon>
        <taxon>Falsigemmobacter</taxon>
    </lineage>
</organism>
<gene>
    <name evidence="1" type="ORF">EG244_16355</name>
</gene>
<evidence type="ECO:0000313" key="1">
    <source>
        <dbReference type="EMBL" id="RRH71387.1"/>
    </source>
</evidence>
<dbReference type="AlphaFoldDB" id="A0A3P3DAL5"/>
<dbReference type="Proteomes" id="UP000282125">
    <property type="component" value="Unassembled WGS sequence"/>
</dbReference>
<accession>A0A3P3DAL5</accession>
<dbReference type="EMBL" id="RRAZ01000030">
    <property type="protein sequence ID" value="RRH71387.1"/>
    <property type="molecule type" value="Genomic_DNA"/>
</dbReference>
<evidence type="ECO:0000313" key="2">
    <source>
        <dbReference type="Proteomes" id="UP000282125"/>
    </source>
</evidence>
<protein>
    <submittedName>
        <fullName evidence="1">Uncharacterized protein</fullName>
    </submittedName>
</protein>
<proteinExistence type="predicted"/>
<reference evidence="1 2" key="1">
    <citation type="submission" date="2018-11" db="EMBL/GenBank/DDBJ databases">
        <title>Gemmobacter sp. nov., YIM 102744-1 draft genome.</title>
        <authorList>
            <person name="Li G."/>
            <person name="Jiang Y."/>
        </authorList>
    </citation>
    <scope>NUCLEOTIDE SEQUENCE [LARGE SCALE GENOMIC DNA]</scope>
    <source>
        <strain evidence="1 2">YIM 102744-1</strain>
    </source>
</reference>
<comment type="caution">
    <text evidence="1">The sequence shown here is derived from an EMBL/GenBank/DDBJ whole genome shotgun (WGS) entry which is preliminary data.</text>
</comment>